<evidence type="ECO:0000256" key="6">
    <source>
        <dbReference type="ARBA" id="ARBA00022676"/>
    </source>
</evidence>
<comment type="catalytic activity">
    <reaction evidence="1 10">
        <text>Transfers a segment of a (1-&gt;4)-alpha-D-glucan chain to a primary hydroxy group in a similar glucan chain.</text>
        <dbReference type="EC" id="2.4.1.18"/>
    </reaction>
</comment>
<dbReference type="HAMAP" id="MF_00685">
    <property type="entry name" value="GlgB"/>
    <property type="match status" value="1"/>
</dbReference>
<proteinExistence type="inferred from homology"/>
<keyword evidence="7 10" id="KW-0808">Transferase</keyword>
<dbReference type="EC" id="2.4.1.18" evidence="10"/>
<keyword evidence="8 10" id="KW-0320">Glycogen biosynthesis</keyword>
<dbReference type="GO" id="GO:0005829">
    <property type="term" value="C:cytosol"/>
    <property type="evidence" value="ECO:0007669"/>
    <property type="project" value="TreeGrafter"/>
</dbReference>
<dbReference type="Gene3D" id="2.60.40.10">
    <property type="entry name" value="Immunoglobulins"/>
    <property type="match status" value="1"/>
</dbReference>
<dbReference type="GO" id="GO:0005978">
    <property type="term" value="P:glycogen biosynthetic process"/>
    <property type="evidence" value="ECO:0007669"/>
    <property type="project" value="UniProtKB-UniRule"/>
</dbReference>
<evidence type="ECO:0000256" key="3">
    <source>
        <dbReference type="ARBA" id="ARBA00004964"/>
    </source>
</evidence>
<sequence length="732" mass="80939">MSETEKTAGTDLAPETRAALLEGRHPDPFSVLGPHAEDGRTLLRALLPCSLGAEAVFSGGAVLPLSPIGDGLYAADITRHCNDGQPCYRLRVRWPDSVEEIGDPYAYGPLLDDAHLTMLAQGSWLYAGQCLGPHACEIDGVAGVRFAVWAPNARRVALVGDFNGWNGLRHGMRLRHAAGVWEIFVPEVAPLSRYKYQILGADGATTLRADPMARQTEAPPATASVVPACAPYAWNDAAWMESRAARQRPDAPVAIYEVHVGSWLGDCGPGPLWDRLAERLPAYARALGFTHIELMPIMEHPFGGSWGYQPLGMFAPSARYGAPADFARFVDRCHAAGVGVILDWVPAHFPNDAHGLARFDGTALYEYADPREGFHPDWNTLVYNLGRNEVKAYMIASALHWLREFHIDGLRVDAVASMLYRDYSRAPGEWIPNRYGGRENLESVDFLRELNTVVGCECPSAIMVAEESTAWPGVTAPTGDGGLGFDYKWNMGWMHDTLRYMRHDPVHRRHHHHDVTFGMMYAYSERYILPLSHDEVVHGKGSLLGKMPGSHADRLAQLRLYYGYMWAHPGKKLLFMGGEIAQESEWNHDAAIDWNLLDDPGRRGVQRLVGDLNHLYGELPELHRRDSDPSGFAWMVGDDETNSVLAFVRTDGQRHLLAVCNFTPVARHDYRIGVPLPGRWRARINTDDAAYGGTGLTGPILADTHDTPAHGQAQSVSLTLPPLSTLLLRHED</sequence>
<dbReference type="FunFam" id="3.20.20.80:FF:000003">
    <property type="entry name" value="1,4-alpha-glucan branching enzyme GlgB"/>
    <property type="match status" value="1"/>
</dbReference>
<feature type="active site" description="Proton donor" evidence="10 11">
    <location>
        <position position="466"/>
    </location>
</feature>
<organism evidence="13 14">
    <name type="scientific">Bordetella petrii (strain ATCC BAA-461 / DSM 12804 / CCUG 43448 / CIP 107267 / Se-1111R)</name>
    <dbReference type="NCBI Taxonomy" id="340100"/>
    <lineage>
        <taxon>Bacteria</taxon>
        <taxon>Pseudomonadati</taxon>
        <taxon>Pseudomonadota</taxon>
        <taxon>Betaproteobacteria</taxon>
        <taxon>Burkholderiales</taxon>
        <taxon>Alcaligenaceae</taxon>
        <taxon>Bordetella</taxon>
    </lineage>
</organism>
<comment type="pathway">
    <text evidence="3 10">Glycan biosynthesis; glycogen biosynthesis.</text>
</comment>
<feature type="domain" description="Glycosyl hydrolase family 13 catalytic" evidence="12">
    <location>
        <begin position="257"/>
        <end position="602"/>
    </location>
</feature>
<dbReference type="InterPro" id="IPR006048">
    <property type="entry name" value="A-amylase/branching_C"/>
</dbReference>
<evidence type="ECO:0000256" key="4">
    <source>
        <dbReference type="ARBA" id="ARBA00009000"/>
    </source>
</evidence>
<dbReference type="SMART" id="SM00642">
    <property type="entry name" value="Aamy"/>
    <property type="match status" value="1"/>
</dbReference>
<dbReference type="InterPro" id="IPR037439">
    <property type="entry name" value="Branching_enzy"/>
</dbReference>
<keyword evidence="6 10" id="KW-0328">Glycosyltransferase</keyword>
<dbReference type="PANTHER" id="PTHR43651">
    <property type="entry name" value="1,4-ALPHA-GLUCAN-BRANCHING ENZYME"/>
    <property type="match status" value="1"/>
</dbReference>
<dbReference type="SUPFAM" id="SSF51445">
    <property type="entry name" value="(Trans)glycosidases"/>
    <property type="match status" value="1"/>
</dbReference>
<dbReference type="Pfam" id="PF22019">
    <property type="entry name" value="GlgB_N"/>
    <property type="match status" value="1"/>
</dbReference>
<evidence type="ECO:0000313" key="13">
    <source>
        <dbReference type="EMBL" id="CAP42712.1"/>
    </source>
</evidence>
<dbReference type="NCBIfam" id="NF003811">
    <property type="entry name" value="PRK05402.1"/>
    <property type="match status" value="1"/>
</dbReference>
<dbReference type="InterPro" id="IPR006047">
    <property type="entry name" value="GH13_cat_dom"/>
</dbReference>
<dbReference type="STRING" id="94624.Bpet2369"/>
<reference evidence="13 14" key="1">
    <citation type="journal article" date="2008" name="BMC Genomics">
        <title>The missing link: Bordetella petrii is endowed with both the metabolic versatility of environmental bacteria and virulence traits of pathogenic Bordetellae.</title>
        <authorList>
            <person name="Gross R."/>
            <person name="Guzman C.A."/>
            <person name="Sebaihia M."/>
            <person name="Martins Dos Santos V.A."/>
            <person name="Pieper D.H."/>
            <person name="Koebnik R."/>
            <person name="Lechner M."/>
            <person name="Bartels D."/>
            <person name="Buhrmester J."/>
            <person name="Choudhuri J.V."/>
            <person name="Ebensen T."/>
            <person name="Gaigalat L."/>
            <person name="Herrmann S."/>
            <person name="Khachane A.N."/>
            <person name="Larisch C."/>
            <person name="Link S."/>
            <person name="Linke B."/>
            <person name="Meyer F."/>
            <person name="Mormann S."/>
            <person name="Nakunst D."/>
            <person name="Rueckert C."/>
            <person name="Schneiker-Bekel S."/>
            <person name="Schulze K."/>
            <person name="Vorhoelter F.J."/>
            <person name="Yevsa T."/>
            <person name="Engle J.T."/>
            <person name="Goldman W.E."/>
            <person name="Puehler A."/>
            <person name="Goebel U.B."/>
            <person name="Goesmann A."/>
            <person name="Bloecker H."/>
            <person name="Kaiser O."/>
            <person name="Martinez-Arias R."/>
        </authorList>
    </citation>
    <scope>NUCLEOTIDE SEQUENCE [LARGE SCALE GENOMIC DNA]</scope>
    <source>
        <strain evidence="14">ATCC BAA-461 / DSM 12804 / CCUG 43448 / CIP 107267 / Se-1111R</strain>
    </source>
</reference>
<evidence type="ECO:0000256" key="8">
    <source>
        <dbReference type="ARBA" id="ARBA00023056"/>
    </source>
</evidence>
<dbReference type="SUPFAM" id="SSF51011">
    <property type="entry name" value="Glycosyl hydrolase domain"/>
    <property type="match status" value="1"/>
</dbReference>
<name>A9IMI0_BORPD</name>
<evidence type="ECO:0000256" key="10">
    <source>
        <dbReference type="HAMAP-Rule" id="MF_00685"/>
    </source>
</evidence>
<dbReference type="AlphaFoldDB" id="A9IMI0"/>
<dbReference type="InterPro" id="IPR054169">
    <property type="entry name" value="GlgB_N"/>
</dbReference>
<dbReference type="InterPro" id="IPR004193">
    <property type="entry name" value="Glyco_hydro_13_N"/>
</dbReference>
<evidence type="ECO:0000256" key="1">
    <source>
        <dbReference type="ARBA" id="ARBA00000826"/>
    </source>
</evidence>
<dbReference type="InterPro" id="IPR044143">
    <property type="entry name" value="GlgB_N_E_set_prok"/>
</dbReference>
<dbReference type="GO" id="GO:0043169">
    <property type="term" value="F:cation binding"/>
    <property type="evidence" value="ECO:0007669"/>
    <property type="project" value="InterPro"/>
</dbReference>
<dbReference type="FunFam" id="2.60.40.1180:FF:000002">
    <property type="entry name" value="1,4-alpha-glucan branching enzyme GlgB"/>
    <property type="match status" value="1"/>
</dbReference>
<dbReference type="InterPro" id="IPR017853">
    <property type="entry name" value="GH"/>
</dbReference>
<dbReference type="KEGG" id="bpt:Bpet2369"/>
<dbReference type="InterPro" id="IPR013780">
    <property type="entry name" value="Glyco_hydro_b"/>
</dbReference>
<dbReference type="UniPathway" id="UPA00164"/>
<dbReference type="PIRSF" id="PIRSF000463">
    <property type="entry name" value="GlgB"/>
    <property type="match status" value="1"/>
</dbReference>
<comment type="subunit">
    <text evidence="10">Monomer.</text>
</comment>
<dbReference type="eggNOG" id="COG0296">
    <property type="taxonomic scope" value="Bacteria"/>
</dbReference>
<dbReference type="CDD" id="cd02855">
    <property type="entry name" value="E_set_GBE_prok_N"/>
    <property type="match status" value="1"/>
</dbReference>
<comment type="function">
    <text evidence="2 10">Catalyzes the formation of the alpha-1,6-glucosidic linkages in glycogen by scission of a 1,4-alpha-linked oligosaccharide from growing alpha-1,4-glucan chains and the subsequent attachment of the oligosaccharide to the alpha-1,6 position.</text>
</comment>
<feature type="active site" description="Nucleophile" evidence="10 11">
    <location>
        <position position="413"/>
    </location>
</feature>
<keyword evidence="9 10" id="KW-0119">Carbohydrate metabolism</keyword>
<dbReference type="InterPro" id="IPR013783">
    <property type="entry name" value="Ig-like_fold"/>
</dbReference>
<keyword evidence="14" id="KW-1185">Reference proteome</keyword>
<gene>
    <name evidence="10 13" type="primary">glgB</name>
    <name evidence="13" type="ordered locus">Bpet2369</name>
</gene>
<evidence type="ECO:0000256" key="7">
    <source>
        <dbReference type="ARBA" id="ARBA00022679"/>
    </source>
</evidence>
<dbReference type="InterPro" id="IPR014756">
    <property type="entry name" value="Ig_E-set"/>
</dbReference>
<dbReference type="Gene3D" id="2.60.40.1180">
    <property type="entry name" value="Golgi alpha-mannosidase II"/>
    <property type="match status" value="1"/>
</dbReference>
<evidence type="ECO:0000256" key="2">
    <source>
        <dbReference type="ARBA" id="ARBA00002953"/>
    </source>
</evidence>
<dbReference type="PANTHER" id="PTHR43651:SF3">
    <property type="entry name" value="1,4-ALPHA-GLUCAN-BRANCHING ENZYME"/>
    <property type="match status" value="1"/>
</dbReference>
<dbReference type="EMBL" id="AM902716">
    <property type="protein sequence ID" value="CAP42712.1"/>
    <property type="molecule type" value="Genomic_DNA"/>
</dbReference>
<evidence type="ECO:0000256" key="11">
    <source>
        <dbReference type="PIRSR" id="PIRSR000463-1"/>
    </source>
</evidence>
<dbReference type="Gene3D" id="3.20.20.80">
    <property type="entry name" value="Glycosidases"/>
    <property type="match status" value="1"/>
</dbReference>
<dbReference type="CDD" id="cd11322">
    <property type="entry name" value="AmyAc_Glg_BE"/>
    <property type="match status" value="1"/>
</dbReference>
<dbReference type="InterPro" id="IPR006407">
    <property type="entry name" value="GlgB"/>
</dbReference>
<dbReference type="GO" id="GO:0004553">
    <property type="term" value="F:hydrolase activity, hydrolyzing O-glycosyl compounds"/>
    <property type="evidence" value="ECO:0007669"/>
    <property type="project" value="InterPro"/>
</dbReference>
<protein>
    <recommendedName>
        <fullName evidence="10">1,4-alpha-glucan branching enzyme GlgB</fullName>
        <ecNumber evidence="10">2.4.1.18</ecNumber>
    </recommendedName>
    <alternativeName>
        <fullName evidence="10">1,4-alpha-D-glucan:1,4-alpha-D-glucan 6-glucosyl-transferase</fullName>
    </alternativeName>
    <alternativeName>
        <fullName evidence="10">Alpha-(1-&gt;4)-glucan branching enzyme</fullName>
    </alternativeName>
    <alternativeName>
        <fullName evidence="10">Glycogen branching enzyme</fullName>
        <shortName evidence="10">BE</shortName>
    </alternativeName>
</protein>
<dbReference type="SUPFAM" id="SSF81296">
    <property type="entry name" value="E set domains"/>
    <property type="match status" value="2"/>
</dbReference>
<evidence type="ECO:0000256" key="9">
    <source>
        <dbReference type="ARBA" id="ARBA00023277"/>
    </source>
</evidence>
<dbReference type="Pfam" id="PF02922">
    <property type="entry name" value="CBM_48"/>
    <property type="match status" value="1"/>
</dbReference>
<comment type="similarity">
    <text evidence="4 10">Belongs to the glycosyl hydrolase 13 family. GlgB subfamily.</text>
</comment>
<dbReference type="Proteomes" id="UP000001225">
    <property type="component" value="Chromosome"/>
</dbReference>
<evidence type="ECO:0000256" key="5">
    <source>
        <dbReference type="ARBA" id="ARBA00022600"/>
    </source>
</evidence>
<dbReference type="NCBIfam" id="NF008967">
    <property type="entry name" value="PRK12313.1"/>
    <property type="match status" value="1"/>
</dbReference>
<dbReference type="GO" id="GO:0003844">
    <property type="term" value="F:1,4-alpha-glucan branching enzyme activity"/>
    <property type="evidence" value="ECO:0007669"/>
    <property type="project" value="UniProtKB-UniRule"/>
</dbReference>
<evidence type="ECO:0000259" key="12">
    <source>
        <dbReference type="SMART" id="SM00642"/>
    </source>
</evidence>
<accession>A9IMI0</accession>
<evidence type="ECO:0000313" key="14">
    <source>
        <dbReference type="Proteomes" id="UP000001225"/>
    </source>
</evidence>
<keyword evidence="5 10" id="KW-0321">Glycogen metabolism</keyword>
<dbReference type="NCBIfam" id="TIGR01515">
    <property type="entry name" value="branching_enzym"/>
    <property type="match status" value="1"/>
</dbReference>
<dbReference type="Pfam" id="PF02806">
    <property type="entry name" value="Alpha-amylase_C"/>
    <property type="match status" value="1"/>
</dbReference>